<proteinExistence type="predicted"/>
<sequence>MTLMMICCKSERKKKNQLSSQPSRTVLLNFQGLQYTGFEAKIAPLQEKLDEMRNRENEMSEFQEPIIKPTITKSPAQLQGLQYTWIEVNDQDPVMKAANRVCSNTSGCKQLGFGYSCTNNSRKIAI</sequence>
<gene>
    <name evidence="1" type="ORF">CAEBREN_24155</name>
</gene>
<dbReference type="AlphaFoldDB" id="G0NGN3"/>
<evidence type="ECO:0000313" key="1">
    <source>
        <dbReference type="EMBL" id="EGT60068.1"/>
    </source>
</evidence>
<dbReference type="HOGENOM" id="CLU_1983531_0_0_1"/>
<dbReference type="EMBL" id="GL379881">
    <property type="protein sequence ID" value="EGT60068.1"/>
    <property type="molecule type" value="Genomic_DNA"/>
</dbReference>
<organism evidence="2">
    <name type="scientific">Caenorhabditis brenneri</name>
    <name type="common">Nematode worm</name>
    <dbReference type="NCBI Taxonomy" id="135651"/>
    <lineage>
        <taxon>Eukaryota</taxon>
        <taxon>Metazoa</taxon>
        <taxon>Ecdysozoa</taxon>
        <taxon>Nematoda</taxon>
        <taxon>Chromadorea</taxon>
        <taxon>Rhabditida</taxon>
        <taxon>Rhabditina</taxon>
        <taxon>Rhabditomorpha</taxon>
        <taxon>Rhabditoidea</taxon>
        <taxon>Rhabditidae</taxon>
        <taxon>Peloderinae</taxon>
        <taxon>Caenorhabditis</taxon>
    </lineage>
</organism>
<name>G0NGN3_CAEBE</name>
<dbReference type="Proteomes" id="UP000008068">
    <property type="component" value="Unassembled WGS sequence"/>
</dbReference>
<protein>
    <submittedName>
        <fullName evidence="1">Uncharacterized protein</fullName>
    </submittedName>
</protein>
<reference evidence="2" key="1">
    <citation type="submission" date="2011-07" db="EMBL/GenBank/DDBJ databases">
        <authorList>
            <consortium name="Caenorhabditis brenneri Sequencing and Analysis Consortium"/>
            <person name="Wilson R.K."/>
        </authorList>
    </citation>
    <scope>NUCLEOTIDE SEQUENCE [LARGE SCALE GENOMIC DNA]</scope>
    <source>
        <strain evidence="2">PB2801</strain>
    </source>
</reference>
<dbReference type="InParanoid" id="G0NGN3"/>
<evidence type="ECO:0000313" key="2">
    <source>
        <dbReference type="Proteomes" id="UP000008068"/>
    </source>
</evidence>
<accession>G0NGN3</accession>
<keyword evidence="2" id="KW-1185">Reference proteome</keyword>